<gene>
    <name evidence="2" type="ordered locus">LIC024</name>
</gene>
<dbReference type="AlphaFoldDB" id="Q1MNV7"/>
<dbReference type="SUPFAM" id="SSF53448">
    <property type="entry name" value="Nucleotide-diphospho-sugar transferases"/>
    <property type="match status" value="1"/>
</dbReference>
<dbReference type="InterPro" id="IPR050256">
    <property type="entry name" value="Glycosyltransferase_2"/>
</dbReference>
<dbReference type="CAZy" id="GT2">
    <property type="family name" value="Glycosyltransferase Family 2"/>
</dbReference>
<sequence length="244" mass="28835">MEKLSIIMPAYEEAATIQEVIDGVLKLPLVNLKKELIIVESNSTDGTREVVLQYKEHPQVKVILEEQAKGKGHAVRKGLQVATGDYILIQDADTEYDLDDYPKLLQLLIDKKADFVLGSRHSQERRSWKIRRFAKRERFSQYYFNFGHLLFTFLFNITYQQKLKDPFTMYKVFRRSCIQGLTFTANRFDFDWEIVGKLCRKGYRPLEIPVHYHSRSLNEGKKVHIFKDPLLWIIACFKYRFCKL</sequence>
<keyword evidence="3" id="KW-1185">Reference proteome</keyword>
<evidence type="ECO:0000313" key="2">
    <source>
        <dbReference type="EMBL" id="CAJ53976.1"/>
    </source>
</evidence>
<dbReference type="PANTHER" id="PTHR48090">
    <property type="entry name" value="UNDECAPRENYL-PHOSPHATE 4-DEOXY-4-FORMAMIDO-L-ARABINOSE TRANSFERASE-RELATED"/>
    <property type="match status" value="1"/>
</dbReference>
<dbReference type="RefSeq" id="WP_011527343.1">
    <property type="nucleotide sequence ID" value="NC_008014.1"/>
</dbReference>
<dbReference type="HOGENOM" id="CLU_033536_7_1_7"/>
<reference evidence="2 3" key="1">
    <citation type="submission" date="2005-11" db="EMBL/GenBank/DDBJ databases">
        <title>The complete genome sequence of Lawsonia intracellularis: the causative agent of proliferative enteropathy.</title>
        <authorList>
            <person name="Kaur K."/>
            <person name="Zhang Q."/>
            <person name="Beckler D."/>
            <person name="Munir S."/>
            <person name="Li L."/>
            <person name="Kinsley K."/>
            <person name="Herron L."/>
            <person name="Peterson A."/>
            <person name="May B."/>
            <person name="Singh S."/>
            <person name="Gebhart C."/>
            <person name="Kapur V."/>
        </authorList>
    </citation>
    <scope>NUCLEOTIDE SEQUENCE [LARGE SCALE GENOMIC DNA]</scope>
    <source>
        <strain evidence="2 3">PHE/MN1-00</strain>
        <plasmid evidence="3">pLaw3</plasmid>
    </source>
</reference>
<name>Q1MNV7_LAWIP</name>
<accession>Q1MNV7</accession>
<dbReference type="KEGG" id="lip:LIC024"/>
<dbReference type="Gene3D" id="3.90.550.10">
    <property type="entry name" value="Spore Coat Polysaccharide Biosynthesis Protein SpsA, Chain A"/>
    <property type="match status" value="1"/>
</dbReference>
<evidence type="ECO:0000313" key="3">
    <source>
        <dbReference type="Proteomes" id="UP000002430"/>
    </source>
</evidence>
<proteinExistence type="predicted"/>
<dbReference type="Pfam" id="PF00535">
    <property type="entry name" value="Glycos_transf_2"/>
    <property type="match status" value="1"/>
</dbReference>
<dbReference type="EMBL" id="AM180255">
    <property type="protein sequence ID" value="CAJ53976.1"/>
    <property type="molecule type" value="Genomic_DNA"/>
</dbReference>
<dbReference type="InterPro" id="IPR001173">
    <property type="entry name" value="Glyco_trans_2-like"/>
</dbReference>
<organism evidence="2 3">
    <name type="scientific">Lawsonia intracellularis (strain PHE/MN1-00)</name>
    <dbReference type="NCBI Taxonomy" id="363253"/>
    <lineage>
        <taxon>Bacteria</taxon>
        <taxon>Pseudomonadati</taxon>
        <taxon>Thermodesulfobacteriota</taxon>
        <taxon>Desulfovibrionia</taxon>
        <taxon>Desulfovibrionales</taxon>
        <taxon>Desulfovibrionaceae</taxon>
        <taxon>Lawsonia</taxon>
    </lineage>
</organism>
<dbReference type="Proteomes" id="UP000002430">
    <property type="component" value="Plasmid 3"/>
</dbReference>
<dbReference type="CDD" id="cd04179">
    <property type="entry name" value="DPM_DPG-synthase_like"/>
    <property type="match status" value="1"/>
</dbReference>
<dbReference type="InterPro" id="IPR029044">
    <property type="entry name" value="Nucleotide-diphossugar_trans"/>
</dbReference>
<keyword evidence="2" id="KW-0614">Plasmid</keyword>
<protein>
    <submittedName>
        <fullName evidence="2">Glycosyltransferases involved in cell wall biogenesis</fullName>
    </submittedName>
</protein>
<geneLocation type="plasmid" evidence="3">
    <name>pLaw3</name>
</geneLocation>
<dbReference type="OrthoDB" id="9810303at2"/>
<feature type="domain" description="Glycosyltransferase 2-like" evidence="1">
    <location>
        <begin position="5"/>
        <end position="177"/>
    </location>
</feature>
<dbReference type="PANTHER" id="PTHR48090:SF7">
    <property type="entry name" value="RFBJ PROTEIN"/>
    <property type="match status" value="1"/>
</dbReference>
<evidence type="ECO:0000259" key="1">
    <source>
        <dbReference type="Pfam" id="PF00535"/>
    </source>
</evidence>